<dbReference type="KEGG" id="capn:CBG49_00630"/>
<protein>
    <submittedName>
        <fullName evidence="1">Uncharacterized protein</fullName>
    </submittedName>
</protein>
<keyword evidence="2" id="KW-1185">Reference proteome</keyword>
<gene>
    <name evidence="1" type="ORF">CBG49_00630</name>
</gene>
<sequence length="87" mass="10039">MSVTVTIEQTSPQANAIIEMLRAFDFVTFKEPKKAKALATPTQYVASDEILEEDENGIPLEHKDFILDLSRKINKKMTDRMRKHFNI</sequence>
<organism evidence="1 2">
    <name type="scientific">Capnocytophaga endodontalis</name>
    <dbReference type="NCBI Taxonomy" id="2708117"/>
    <lineage>
        <taxon>Bacteria</taxon>
        <taxon>Pseudomonadati</taxon>
        <taxon>Bacteroidota</taxon>
        <taxon>Flavobacteriia</taxon>
        <taxon>Flavobacteriales</taxon>
        <taxon>Flavobacteriaceae</taxon>
        <taxon>Capnocytophaga</taxon>
    </lineage>
</organism>
<evidence type="ECO:0000313" key="2">
    <source>
        <dbReference type="Proteomes" id="UP000197007"/>
    </source>
</evidence>
<proteinExistence type="predicted"/>
<dbReference type="RefSeq" id="WP_088592928.1">
    <property type="nucleotide sequence ID" value="NZ_CP022022.1"/>
</dbReference>
<reference evidence="2" key="1">
    <citation type="submission" date="2017-06" db="EMBL/GenBank/DDBJ databases">
        <title>Complete genome sequence of Capnocytophaga sp. KCOM 1579 (=ChDC OS43) isolated from a human refractory periapical abscess lesion.</title>
        <authorList>
            <person name="Kook J.-K."/>
            <person name="Park S.-N."/>
            <person name="Lim Y.K."/>
            <person name="Roh H."/>
        </authorList>
    </citation>
    <scope>NUCLEOTIDE SEQUENCE [LARGE SCALE GENOMIC DNA]</scope>
    <source>
        <strain evidence="2">ChDC OS43</strain>
    </source>
</reference>
<name>A0A1Z4BKA2_9FLAO</name>
<dbReference type="Proteomes" id="UP000197007">
    <property type="component" value="Chromosome"/>
</dbReference>
<dbReference type="AlphaFoldDB" id="A0A1Z4BKA2"/>
<dbReference type="EMBL" id="CP022022">
    <property type="protein sequence ID" value="ASF41703.1"/>
    <property type="molecule type" value="Genomic_DNA"/>
</dbReference>
<evidence type="ECO:0000313" key="1">
    <source>
        <dbReference type="EMBL" id="ASF41703.1"/>
    </source>
</evidence>
<accession>A0A1Z4BKA2</accession>